<keyword evidence="4 6" id="KW-1133">Transmembrane helix</keyword>
<evidence type="ECO:0000313" key="9">
    <source>
        <dbReference type="Proteomes" id="UP000243052"/>
    </source>
</evidence>
<feature type="chain" id="PRO_5007167087" evidence="7">
    <location>
        <begin position="21"/>
        <end position="76"/>
    </location>
</feature>
<feature type="transmembrane region" description="Helical" evidence="6">
    <location>
        <begin position="31"/>
        <end position="51"/>
    </location>
</feature>
<dbReference type="Proteomes" id="UP000243052">
    <property type="component" value="Chromosome iii"/>
</dbReference>
<dbReference type="AlphaFoldDB" id="A0A120K1L0"/>
<name>A0A120K1L0_9SACH</name>
<dbReference type="EMBL" id="CP014243">
    <property type="protein sequence ID" value="AMD19487.1"/>
    <property type="molecule type" value="Genomic_DNA"/>
</dbReference>
<dbReference type="GO" id="GO:0016020">
    <property type="term" value="C:membrane"/>
    <property type="evidence" value="ECO:0007669"/>
    <property type="project" value="UniProtKB-SubCell"/>
</dbReference>
<evidence type="ECO:0000256" key="4">
    <source>
        <dbReference type="ARBA" id="ARBA00022989"/>
    </source>
</evidence>
<keyword evidence="5 6" id="KW-0472">Membrane</keyword>
<reference evidence="8 9" key="1">
    <citation type="submission" date="2016-01" db="EMBL/GenBank/DDBJ databases">
        <title>Genome sequence of the yeast Holleya sinecauda.</title>
        <authorList>
            <person name="Dietrich F.S."/>
        </authorList>
    </citation>
    <scope>NUCLEOTIDE SEQUENCE [LARGE SCALE GENOMIC DNA]</scope>
    <source>
        <strain evidence="8 9">ATCC 58844</strain>
    </source>
</reference>
<keyword evidence="3 6" id="KW-0812">Transmembrane</keyword>
<proteinExistence type="inferred from homology"/>
<evidence type="ECO:0000256" key="2">
    <source>
        <dbReference type="ARBA" id="ARBA00009530"/>
    </source>
</evidence>
<protein>
    <submittedName>
        <fullName evidence="8">HCL664Cp</fullName>
    </submittedName>
</protein>
<dbReference type="RefSeq" id="XP_017986483.1">
    <property type="nucleotide sequence ID" value="XM_018131629.1"/>
</dbReference>
<evidence type="ECO:0000256" key="1">
    <source>
        <dbReference type="ARBA" id="ARBA00004370"/>
    </source>
</evidence>
<keyword evidence="7" id="KW-0732">Signal</keyword>
<feature type="signal peptide" evidence="7">
    <location>
        <begin position="1"/>
        <end position="20"/>
    </location>
</feature>
<organism evidence="8 9">
    <name type="scientific">Eremothecium sinecaudum</name>
    <dbReference type="NCBI Taxonomy" id="45286"/>
    <lineage>
        <taxon>Eukaryota</taxon>
        <taxon>Fungi</taxon>
        <taxon>Dikarya</taxon>
        <taxon>Ascomycota</taxon>
        <taxon>Saccharomycotina</taxon>
        <taxon>Saccharomycetes</taxon>
        <taxon>Saccharomycetales</taxon>
        <taxon>Saccharomycetaceae</taxon>
        <taxon>Eremothecium</taxon>
    </lineage>
</organism>
<dbReference type="GeneID" id="28722690"/>
<sequence>MNRQHLILVVVAIFFPPLAAGMKQGFLSRCFLTSMILYVVGFLPSLLYTLYSISKHPPSQRRVQASAGRCTYGSTR</sequence>
<comment type="subcellular location">
    <subcellularLocation>
        <location evidence="1">Membrane</location>
    </subcellularLocation>
</comment>
<evidence type="ECO:0000256" key="3">
    <source>
        <dbReference type="ARBA" id="ARBA00022692"/>
    </source>
</evidence>
<evidence type="ECO:0000256" key="7">
    <source>
        <dbReference type="SAM" id="SignalP"/>
    </source>
</evidence>
<comment type="similarity">
    <text evidence="2">Belongs to the UPF0057 (PMP3) family.</text>
</comment>
<dbReference type="OrthoDB" id="2802411at2759"/>
<accession>A0A120K1L0</accession>
<gene>
    <name evidence="8" type="ORF">AW171_hschr31325</name>
</gene>
<dbReference type="Pfam" id="PF01679">
    <property type="entry name" value="Pmp3"/>
    <property type="match status" value="1"/>
</dbReference>
<keyword evidence="9" id="KW-1185">Reference proteome</keyword>
<evidence type="ECO:0000256" key="5">
    <source>
        <dbReference type="ARBA" id="ARBA00023136"/>
    </source>
</evidence>
<evidence type="ECO:0000256" key="6">
    <source>
        <dbReference type="SAM" id="Phobius"/>
    </source>
</evidence>
<dbReference type="STRING" id="45286.A0A120K1L0"/>
<evidence type="ECO:0000313" key="8">
    <source>
        <dbReference type="EMBL" id="AMD19487.1"/>
    </source>
</evidence>
<dbReference type="InterPro" id="IPR000612">
    <property type="entry name" value="PMP3"/>
</dbReference>